<evidence type="ECO:0000256" key="1">
    <source>
        <dbReference type="SAM" id="MobiDB-lite"/>
    </source>
</evidence>
<feature type="compositionally biased region" description="Low complexity" evidence="1">
    <location>
        <begin position="18"/>
        <end position="46"/>
    </location>
</feature>
<feature type="compositionally biased region" description="Basic residues" evidence="1">
    <location>
        <begin position="50"/>
        <end position="59"/>
    </location>
</feature>
<evidence type="ECO:0000256" key="2">
    <source>
        <dbReference type="SAM" id="Phobius"/>
    </source>
</evidence>
<dbReference type="AlphaFoldDB" id="A0A6C0CJJ7"/>
<dbReference type="EMBL" id="MN739423">
    <property type="protein sequence ID" value="QHT04060.1"/>
    <property type="molecule type" value="Genomic_DNA"/>
</dbReference>
<feature type="compositionally biased region" description="Polar residues" evidence="1">
    <location>
        <begin position="1"/>
        <end position="17"/>
    </location>
</feature>
<sequence>MGNNDFRSQMQTKAQTHQSGQGSSSSSHPMMSQSGSSSSSHPMMGSQSGGRRRRRRSRRAGMGCSTKAAKGGMKMGRSKAAKGGMKMGRSKARRGGMGAMGGFGAVIKEALVPFGLFAFQKRTQKKRHHGKNKSHRRRR</sequence>
<organism evidence="3">
    <name type="scientific">viral metagenome</name>
    <dbReference type="NCBI Taxonomy" id="1070528"/>
    <lineage>
        <taxon>unclassified sequences</taxon>
        <taxon>metagenomes</taxon>
        <taxon>organismal metagenomes</taxon>
    </lineage>
</organism>
<reference evidence="3" key="1">
    <citation type="journal article" date="2020" name="Nature">
        <title>Giant virus diversity and host interactions through global metagenomics.</title>
        <authorList>
            <person name="Schulz F."/>
            <person name="Roux S."/>
            <person name="Paez-Espino D."/>
            <person name="Jungbluth S."/>
            <person name="Walsh D.A."/>
            <person name="Denef V.J."/>
            <person name="McMahon K.D."/>
            <person name="Konstantinidis K.T."/>
            <person name="Eloe-Fadrosh E.A."/>
            <person name="Kyrpides N.C."/>
            <person name="Woyke T."/>
        </authorList>
    </citation>
    <scope>NUCLEOTIDE SEQUENCE</scope>
    <source>
        <strain evidence="3">GVMAG-M-3300021185-45</strain>
    </source>
</reference>
<keyword evidence="2" id="KW-1133">Transmembrane helix</keyword>
<feature type="region of interest" description="Disordered" evidence="1">
    <location>
        <begin position="1"/>
        <end position="93"/>
    </location>
</feature>
<protein>
    <submittedName>
        <fullName evidence="3">Uncharacterized protein</fullName>
    </submittedName>
</protein>
<accession>A0A6C0CJJ7</accession>
<evidence type="ECO:0000313" key="3">
    <source>
        <dbReference type="EMBL" id="QHT04060.1"/>
    </source>
</evidence>
<feature type="transmembrane region" description="Helical" evidence="2">
    <location>
        <begin position="97"/>
        <end position="119"/>
    </location>
</feature>
<proteinExistence type="predicted"/>
<name>A0A6C0CJJ7_9ZZZZ</name>
<keyword evidence="2" id="KW-0472">Membrane</keyword>
<feature type="compositionally biased region" description="Low complexity" evidence="1">
    <location>
        <begin position="60"/>
        <end position="72"/>
    </location>
</feature>
<keyword evidence="2" id="KW-0812">Transmembrane</keyword>